<dbReference type="InterPro" id="IPR010675">
    <property type="entry name" value="Bin3_C"/>
</dbReference>
<dbReference type="AlphaFoldDB" id="A0A6S7IAB3"/>
<feature type="compositionally biased region" description="Basic and acidic residues" evidence="6">
    <location>
        <begin position="251"/>
        <end position="261"/>
    </location>
</feature>
<evidence type="ECO:0000256" key="4">
    <source>
        <dbReference type="ARBA" id="ARBA00022691"/>
    </source>
</evidence>
<dbReference type="CDD" id="cd02440">
    <property type="entry name" value="AdoMet_MTases"/>
    <property type="match status" value="1"/>
</dbReference>
<dbReference type="Pfam" id="PF13847">
    <property type="entry name" value="Methyltransf_31"/>
    <property type="match status" value="1"/>
</dbReference>
<sequence length="474" mass="54283">MEKGLKSHHLGHKKKFHSPLGGKRLHKASILPKFSVNLKEPDKAGVKTKHGSRGSKLKFQMGGDSTDPLNLNSLIDRDPAEVTPQCSPFVDRMKELSPQVLIARDVTDPLNLKCHVYQDLKGMVTLAKKKRKRKRNDSGCFDDEQENKNKKETDVNKEDLVSPKFKKKKMQKHGRDGKEVKIKEKKKNKVEKELDTTDGTKIEKISLEGEKVSESMYEKPETSVKDEKLSSEVKEESMNEKAKETLSFNDKLPKPKTEPKNAGKSGSSKQKHQKTFLYGNYNRYYGYRNPKVPDDPRLKLFHREWFQDKTVLDIGCNIGNITLELARSFSPKHVLGIDIDSSLIRAANKSLRCTIQKNIRKKPTQSSDFPMSFMVCRGPIVSRTSPTEGRTGFPYNVQFKEENFVLQNDKALAKQKPTYDVILCLSLTKWIHLNWGDEGLKRTFQRMFLMLKPGGRLLLEAQPFNSYSRRKNLS</sequence>
<dbReference type="Proteomes" id="UP001152795">
    <property type="component" value="Unassembled WGS sequence"/>
</dbReference>
<keyword evidence="3 5" id="KW-0808">Transferase</keyword>
<evidence type="ECO:0000313" key="7">
    <source>
        <dbReference type="EMBL" id="CAB4012990.1"/>
    </source>
</evidence>
<evidence type="ECO:0000313" key="8">
    <source>
        <dbReference type="Proteomes" id="UP001152795"/>
    </source>
</evidence>
<evidence type="ECO:0000256" key="3">
    <source>
        <dbReference type="ARBA" id="ARBA00022679"/>
    </source>
</evidence>
<keyword evidence="2 5" id="KW-0489">Methyltransferase</keyword>
<evidence type="ECO:0000256" key="1">
    <source>
        <dbReference type="ARBA" id="ARBA00008361"/>
    </source>
</evidence>
<feature type="region of interest" description="Disordered" evidence="6">
    <location>
        <begin position="212"/>
        <end position="272"/>
    </location>
</feature>
<organism evidence="7 8">
    <name type="scientific">Paramuricea clavata</name>
    <name type="common">Red gorgonian</name>
    <name type="synonym">Violescent sea-whip</name>
    <dbReference type="NCBI Taxonomy" id="317549"/>
    <lineage>
        <taxon>Eukaryota</taxon>
        <taxon>Metazoa</taxon>
        <taxon>Cnidaria</taxon>
        <taxon>Anthozoa</taxon>
        <taxon>Octocorallia</taxon>
        <taxon>Malacalcyonacea</taxon>
        <taxon>Plexauridae</taxon>
        <taxon>Paramuricea</taxon>
    </lineage>
</organism>
<feature type="compositionally biased region" description="Basic and acidic residues" evidence="6">
    <location>
        <begin position="146"/>
        <end position="161"/>
    </location>
</feature>
<comment type="similarity">
    <text evidence="1 5">Belongs to the methyltransferase superfamily.</text>
</comment>
<feature type="region of interest" description="Disordered" evidence="6">
    <location>
        <begin position="1"/>
        <end position="22"/>
    </location>
</feature>
<dbReference type="GO" id="GO:0017069">
    <property type="term" value="F:snRNA binding"/>
    <property type="evidence" value="ECO:0007669"/>
    <property type="project" value="TreeGrafter"/>
</dbReference>
<gene>
    <name evidence="7" type="ORF">PACLA_8A064781</name>
</gene>
<dbReference type="GO" id="GO:0008171">
    <property type="term" value="F:O-methyltransferase activity"/>
    <property type="evidence" value="ECO:0007669"/>
    <property type="project" value="UniProtKB-UniRule"/>
</dbReference>
<feature type="region of interest" description="Disordered" evidence="6">
    <location>
        <begin position="43"/>
        <end position="63"/>
    </location>
</feature>
<dbReference type="PROSITE" id="PS51515">
    <property type="entry name" value="BIN3_SAM"/>
    <property type="match status" value="1"/>
</dbReference>
<dbReference type="InterPro" id="IPR039772">
    <property type="entry name" value="Bin3-like"/>
</dbReference>
<dbReference type="GO" id="GO:0040031">
    <property type="term" value="P:snRNA modification"/>
    <property type="evidence" value="ECO:0007669"/>
    <property type="project" value="TreeGrafter"/>
</dbReference>
<dbReference type="InterPro" id="IPR029063">
    <property type="entry name" value="SAM-dependent_MTases_sf"/>
</dbReference>
<dbReference type="EMBL" id="CACRXK020007708">
    <property type="protein sequence ID" value="CAB4012990.1"/>
    <property type="molecule type" value="Genomic_DNA"/>
</dbReference>
<proteinExistence type="inferred from homology"/>
<dbReference type="Gene3D" id="3.40.50.150">
    <property type="entry name" value="Vaccinia Virus protein VP39"/>
    <property type="match status" value="1"/>
</dbReference>
<feature type="non-terminal residue" evidence="7">
    <location>
        <position position="1"/>
    </location>
</feature>
<keyword evidence="8" id="KW-1185">Reference proteome</keyword>
<feature type="compositionally biased region" description="Basic and acidic residues" evidence="6">
    <location>
        <begin position="173"/>
        <end position="182"/>
    </location>
</feature>
<dbReference type="PANTHER" id="PTHR12315">
    <property type="entry name" value="BICOID-INTERACTING PROTEIN RELATED"/>
    <property type="match status" value="1"/>
</dbReference>
<dbReference type="InterPro" id="IPR024160">
    <property type="entry name" value="BIN3_SAM-bd_dom"/>
</dbReference>
<dbReference type="GO" id="GO:0032259">
    <property type="term" value="P:methylation"/>
    <property type="evidence" value="ECO:0007669"/>
    <property type="project" value="UniProtKB-KW"/>
</dbReference>
<dbReference type="GO" id="GO:0008173">
    <property type="term" value="F:RNA methyltransferase activity"/>
    <property type="evidence" value="ECO:0007669"/>
    <property type="project" value="UniProtKB-UniRule"/>
</dbReference>
<reference evidence="7" key="1">
    <citation type="submission" date="2020-04" db="EMBL/GenBank/DDBJ databases">
        <authorList>
            <person name="Alioto T."/>
            <person name="Alioto T."/>
            <person name="Gomez Garrido J."/>
        </authorList>
    </citation>
    <scope>NUCLEOTIDE SEQUENCE</scope>
    <source>
        <strain evidence="7">A484AB</strain>
    </source>
</reference>
<dbReference type="EC" id="2.1.1.-" evidence="5"/>
<evidence type="ECO:0000256" key="2">
    <source>
        <dbReference type="ARBA" id="ARBA00022603"/>
    </source>
</evidence>
<name>A0A6S7IAB3_PARCT</name>
<evidence type="ECO:0000256" key="6">
    <source>
        <dbReference type="SAM" id="MobiDB-lite"/>
    </source>
</evidence>
<comment type="caution">
    <text evidence="7">The sequence shown here is derived from an EMBL/GenBank/DDBJ whole genome shotgun (WGS) entry which is preliminary data.</text>
</comment>
<accession>A0A6S7IAB3</accession>
<dbReference type="Pfam" id="PF06859">
    <property type="entry name" value="Bin3"/>
    <property type="match status" value="1"/>
</dbReference>
<dbReference type="InterPro" id="IPR025714">
    <property type="entry name" value="Methyltranfer_dom"/>
</dbReference>
<feature type="compositionally biased region" description="Basic and acidic residues" evidence="6">
    <location>
        <begin position="212"/>
        <end position="244"/>
    </location>
</feature>
<feature type="compositionally biased region" description="Basic residues" evidence="6">
    <location>
        <begin position="46"/>
        <end position="56"/>
    </location>
</feature>
<dbReference type="PANTHER" id="PTHR12315:SF0">
    <property type="entry name" value="7SK SNRNA METHYLPHOSPHATE CAPPING ENZYME"/>
    <property type="match status" value="1"/>
</dbReference>
<dbReference type="SUPFAM" id="SSF53335">
    <property type="entry name" value="S-adenosyl-L-methionine-dependent methyltransferases"/>
    <property type="match status" value="1"/>
</dbReference>
<dbReference type="OrthoDB" id="273070at2759"/>
<evidence type="ECO:0000256" key="5">
    <source>
        <dbReference type="RuleBase" id="RU367087"/>
    </source>
</evidence>
<protein>
    <recommendedName>
        <fullName evidence="5">RNA methyltransferase</fullName>
        <ecNumber evidence="5">2.1.1.-</ecNumber>
    </recommendedName>
</protein>
<feature type="region of interest" description="Disordered" evidence="6">
    <location>
        <begin position="128"/>
        <end position="185"/>
    </location>
</feature>
<keyword evidence="4 5" id="KW-0949">S-adenosyl-L-methionine</keyword>